<dbReference type="EMBL" id="JBJKBG010000003">
    <property type="protein sequence ID" value="KAL3744258.1"/>
    <property type="molecule type" value="Genomic_DNA"/>
</dbReference>
<sequence>MGNSLRVLIEKGETTFQDVLEIMKNKTRKFQGKLRASEKVTATRDPQGNHATDDEPYFSKQWSIFRVPEHIREVDEKAYNPRVVAIGPFHRDRPELKAMEAQKLRLYEELVKQIGDEGREVGLRTVIKKLEGRARNCYSEEFDCISSEEFVQMMVLDGCFIVELMRLYHKSNQDGEHLEEPIFATRWMLPSITRDLLMLENQLPFFVLQEIYKLTIVSEKETPLNKLALLFFEPLRPQKGEYSEIKLQDQGKHHHLLALFHSSFLPCDYHRPSPRRGMRWNRQESLPGKFWLDEVRILRRSGIKLRSNPGNLLNIEFENRELRIPTLFIDDSTGPLFRNLLAYEQCNAFAAPYFTCYAIFLNSIITMPEDIEILQDTGIIKQSKARDEEVVSLINSLTKELVFDLHDMNDCYIAQQIEDINAFCRTWMSKCIYQLSKIDFISIGLSFIFPSFK</sequence>
<dbReference type="Pfam" id="PF03140">
    <property type="entry name" value="DUF247"/>
    <property type="match status" value="1"/>
</dbReference>
<dbReference type="PANTHER" id="PTHR31170:SF25">
    <property type="entry name" value="BNAA09G04570D PROTEIN"/>
    <property type="match status" value="1"/>
</dbReference>
<accession>A0ABD3KXV2</accession>
<proteinExistence type="predicted"/>
<comment type="caution">
    <text evidence="1">The sequence shown here is derived from an EMBL/GenBank/DDBJ whole genome shotgun (WGS) entry which is preliminary data.</text>
</comment>
<dbReference type="Proteomes" id="UP001634007">
    <property type="component" value="Unassembled WGS sequence"/>
</dbReference>
<protein>
    <submittedName>
        <fullName evidence="1">Uncharacterized protein</fullName>
    </submittedName>
</protein>
<reference evidence="1 2" key="1">
    <citation type="submission" date="2024-11" db="EMBL/GenBank/DDBJ databases">
        <title>Chromosome-level genome assembly of Eucalyptus globulus Labill. provides insights into its genome evolution.</title>
        <authorList>
            <person name="Li X."/>
        </authorList>
    </citation>
    <scope>NUCLEOTIDE SEQUENCE [LARGE SCALE GENOMIC DNA]</scope>
    <source>
        <strain evidence="1">CL2024</strain>
        <tissue evidence="1">Fresh tender leaves</tissue>
    </source>
</reference>
<name>A0ABD3KXV2_EUCGL</name>
<dbReference type="AlphaFoldDB" id="A0ABD3KXV2"/>
<dbReference type="InterPro" id="IPR004158">
    <property type="entry name" value="DUF247_pln"/>
</dbReference>
<gene>
    <name evidence="1" type="ORF">ACJRO7_013505</name>
</gene>
<dbReference type="PANTHER" id="PTHR31170">
    <property type="entry name" value="BNAC04G53230D PROTEIN"/>
    <property type="match status" value="1"/>
</dbReference>
<evidence type="ECO:0000313" key="1">
    <source>
        <dbReference type="EMBL" id="KAL3744258.1"/>
    </source>
</evidence>
<organism evidence="1 2">
    <name type="scientific">Eucalyptus globulus</name>
    <name type="common">Tasmanian blue gum</name>
    <dbReference type="NCBI Taxonomy" id="34317"/>
    <lineage>
        <taxon>Eukaryota</taxon>
        <taxon>Viridiplantae</taxon>
        <taxon>Streptophyta</taxon>
        <taxon>Embryophyta</taxon>
        <taxon>Tracheophyta</taxon>
        <taxon>Spermatophyta</taxon>
        <taxon>Magnoliopsida</taxon>
        <taxon>eudicotyledons</taxon>
        <taxon>Gunneridae</taxon>
        <taxon>Pentapetalae</taxon>
        <taxon>rosids</taxon>
        <taxon>malvids</taxon>
        <taxon>Myrtales</taxon>
        <taxon>Myrtaceae</taxon>
        <taxon>Myrtoideae</taxon>
        <taxon>Eucalypteae</taxon>
        <taxon>Eucalyptus</taxon>
    </lineage>
</organism>
<evidence type="ECO:0000313" key="2">
    <source>
        <dbReference type="Proteomes" id="UP001634007"/>
    </source>
</evidence>
<keyword evidence="2" id="KW-1185">Reference proteome</keyword>